<dbReference type="SMART" id="SM00487">
    <property type="entry name" value="DEXDc"/>
    <property type="match status" value="1"/>
</dbReference>
<dbReference type="InterPro" id="IPR001650">
    <property type="entry name" value="Helicase_C-like"/>
</dbReference>
<dbReference type="SMART" id="SM00490">
    <property type="entry name" value="HELICc"/>
    <property type="match status" value="1"/>
</dbReference>
<dbReference type="CDD" id="cd18795">
    <property type="entry name" value="SF2_C_Ski2"/>
    <property type="match status" value="1"/>
</dbReference>
<dbReference type="InterPro" id="IPR025696">
    <property type="entry name" value="Beta-barrel_MTR4"/>
</dbReference>
<dbReference type="InterPro" id="IPR040801">
    <property type="entry name" value="Ski2_N"/>
</dbReference>
<protein>
    <submittedName>
        <fullName evidence="11">Helicase SKI2W-like</fullName>
    </submittedName>
</protein>
<dbReference type="Gene3D" id="1.10.3380.30">
    <property type="match status" value="2"/>
</dbReference>
<evidence type="ECO:0000256" key="1">
    <source>
        <dbReference type="ARBA" id="ARBA00004496"/>
    </source>
</evidence>
<dbReference type="Pfam" id="PF00270">
    <property type="entry name" value="DEAD"/>
    <property type="match status" value="1"/>
</dbReference>
<comment type="catalytic activity">
    <reaction evidence="8">
        <text>ATP + H2O = ADP + phosphate + H(+)</text>
        <dbReference type="Rhea" id="RHEA:13065"/>
        <dbReference type="ChEBI" id="CHEBI:15377"/>
        <dbReference type="ChEBI" id="CHEBI:15378"/>
        <dbReference type="ChEBI" id="CHEBI:30616"/>
        <dbReference type="ChEBI" id="CHEBI:43474"/>
        <dbReference type="ChEBI" id="CHEBI:456216"/>
        <dbReference type="EC" id="3.6.4.13"/>
    </reaction>
</comment>
<dbReference type="Pfam" id="PF13234">
    <property type="entry name" value="MTR4_beta-barrel"/>
    <property type="match status" value="1"/>
</dbReference>
<keyword evidence="6" id="KW-0067">ATP-binding</keyword>
<dbReference type="FunFam" id="3.40.50.300:FF:000447">
    <property type="entry name" value="helicase SKI2W isoform X2"/>
    <property type="match status" value="1"/>
</dbReference>
<dbReference type="Pfam" id="PF00271">
    <property type="entry name" value="Helicase_C"/>
    <property type="match status" value="1"/>
</dbReference>
<proteinExistence type="evidence at transcript level"/>
<dbReference type="Gene3D" id="3.40.50.300">
    <property type="entry name" value="P-loop containing nucleotide triphosphate hydrolases"/>
    <property type="match status" value="2"/>
</dbReference>
<dbReference type="GO" id="GO:0055087">
    <property type="term" value="C:Ski complex"/>
    <property type="evidence" value="ECO:0007669"/>
    <property type="project" value="TreeGrafter"/>
</dbReference>
<dbReference type="InterPro" id="IPR027417">
    <property type="entry name" value="P-loop_NTPase"/>
</dbReference>
<evidence type="ECO:0000256" key="4">
    <source>
        <dbReference type="ARBA" id="ARBA00022801"/>
    </source>
</evidence>
<dbReference type="PROSITE" id="PS51192">
    <property type="entry name" value="HELICASE_ATP_BIND_1"/>
    <property type="match status" value="1"/>
</dbReference>
<dbReference type="PANTHER" id="PTHR12131:SF1">
    <property type="entry name" value="ATP-DEPENDENT RNA HELICASE SUPV3L1, MITOCHONDRIAL-RELATED"/>
    <property type="match status" value="1"/>
</dbReference>
<dbReference type="InterPro" id="IPR014001">
    <property type="entry name" value="Helicase_ATP-bd"/>
</dbReference>
<keyword evidence="7" id="KW-0694">RNA-binding</keyword>
<keyword evidence="4" id="KW-0378">Hydrolase</keyword>
<dbReference type="GO" id="GO:0016787">
    <property type="term" value="F:hydrolase activity"/>
    <property type="evidence" value="ECO:0007669"/>
    <property type="project" value="UniProtKB-KW"/>
</dbReference>
<dbReference type="AlphaFoldDB" id="A0A6A7FXB5"/>
<sequence length="1220" mass="137326">MSLVELPPLLPELKELVESYLLHPEDLPIHSLQETRKYVHRTPDYYRLFEPKTSSLSSTLQVTRDLATGEITGLEEVFNLDTGLTNKNSLSLQRAPGPPDESVRGSSTNLPFWPGGFDPKAIEDDLDNDILLDFTNLLTQHPKLSGGIDFKAKVKDTEEDKDVGVIEEAPETSVEQVKEELSITDMLLMEDNDMMDIFGIQSKQSVRSSAKAGLVLGEVKDEEEVINSISVGPSAPKPKNDDDVIQISKGAEHGKFIGGGTEWVEVINVNAPVDDFKVKVPDPACSYPFELDIFQKQAIIHLEQQDCVFVAAHTSAGKTVVAEYSIALALKHMTRAIYTSPIKALSNQKYRDLKIKFGDVGLLTGDIQINPKAACLIMTTEILQSMLYNGSDVIRDLEWVIFDEVHYINNAERGHVWEEVIIMLPSHVNIVLLSATVPNTTEFADWIGRIKKRKIYVISTTKRPVPLEHFLYTGSGGKTKDERFLILDSNGTFVRIGYADAMAAKKGREKKSAQSYGPKQRPQHMGDKQEKNMWIGLIDHLGKNNLLPVVAFTLSKKRCDSNASNLLSQDLTTKAEKGEIESFIRKCLDRLHGTDKCLPQVVRLRELLRNGIGVHHSGILPMLKEVVEMLFAKGLVKVLFATETFAMGVNMPARCVVFDSIRKHDGKRMRDLVPSEYIQMAGRAGRRGLDTTGTVIILCKNDVPEMADLHQMMLGNPSKLESQFKLTYSMILNLLRVEALRVEDMMKRSFSEALQLINQSKYSDTLDRLTKDVSGQEELSCVMCKDIKEYYGISRDLVQQRKKIYGMIAGYPSVIKCLQPGRVIIISHKFHQNFVACLLKIDPRDKDKLIVLILSDPSVVPDVTENTFEMMQCIGAKETIHIVSETSEYELLNINPNSIVAITKKTLKIFPDKIIDNINKRKIPRFKDDPPGQSVQDLVSQMQRIHQSGGSELSRLAFGADLGINDLDSVMHIEELEIMQASLKTQTCVECPQFREHFAQAYTYLKTREEIGRLKYLMSEESLQLHPEYQMRIAVLKELGYIEDNKTVTLKGRIACEMGSHELMVTELLLENIFANMPIEIIVALLSSLVFQQKFCSQPEIKENLEEGIKEFKRVATKIGIKQRDCGLLEPVSDFVDQFNFGLVEVVYEWAHGMPFCKIMELTDVQEGVTVKCIQRLDEALKDVRNAARIVGDTNLFEKMEKASAAIKRDIVFAASLYTQ</sequence>
<evidence type="ECO:0000259" key="9">
    <source>
        <dbReference type="PROSITE" id="PS51192"/>
    </source>
</evidence>
<dbReference type="PANTHER" id="PTHR12131">
    <property type="entry name" value="ATP-DEPENDENT RNA AND DNA HELICASE"/>
    <property type="match status" value="1"/>
</dbReference>
<keyword evidence="3" id="KW-0547">Nucleotide-binding</keyword>
<name>A0A6A7FXB5_9CRUS</name>
<dbReference type="GO" id="GO:0003724">
    <property type="term" value="F:RNA helicase activity"/>
    <property type="evidence" value="ECO:0007669"/>
    <property type="project" value="UniProtKB-EC"/>
</dbReference>
<dbReference type="Pfam" id="PF17911">
    <property type="entry name" value="Ski2_N"/>
    <property type="match status" value="1"/>
</dbReference>
<evidence type="ECO:0000259" key="10">
    <source>
        <dbReference type="PROSITE" id="PS51194"/>
    </source>
</evidence>
<dbReference type="EMBL" id="IACT01003728">
    <property type="protein sequence ID" value="LAC22954.1"/>
    <property type="molecule type" value="mRNA"/>
</dbReference>
<dbReference type="GO" id="GO:0005524">
    <property type="term" value="F:ATP binding"/>
    <property type="evidence" value="ECO:0007669"/>
    <property type="project" value="UniProtKB-KW"/>
</dbReference>
<evidence type="ECO:0000256" key="7">
    <source>
        <dbReference type="ARBA" id="ARBA00022884"/>
    </source>
</evidence>
<organism evidence="11">
    <name type="scientific">Hirondellea gigas</name>
    <dbReference type="NCBI Taxonomy" id="1518452"/>
    <lineage>
        <taxon>Eukaryota</taxon>
        <taxon>Metazoa</taxon>
        <taxon>Ecdysozoa</taxon>
        <taxon>Arthropoda</taxon>
        <taxon>Crustacea</taxon>
        <taxon>Multicrustacea</taxon>
        <taxon>Malacostraca</taxon>
        <taxon>Eumalacostraca</taxon>
        <taxon>Peracarida</taxon>
        <taxon>Amphipoda</taxon>
        <taxon>Amphilochidea</taxon>
        <taxon>Lysianassida</taxon>
        <taxon>Lysianassidira</taxon>
        <taxon>Lysianassoidea</taxon>
        <taxon>Lysianassidae</taxon>
        <taxon>Hirondellea</taxon>
    </lineage>
</organism>
<dbReference type="PIRSF" id="PIRSF005198">
    <property type="entry name" value="Antiviral_helicase_SKI2"/>
    <property type="match status" value="1"/>
</dbReference>
<dbReference type="Pfam" id="PF08148">
    <property type="entry name" value="DSHCT"/>
    <property type="match status" value="1"/>
</dbReference>
<dbReference type="SUPFAM" id="SSF52540">
    <property type="entry name" value="P-loop containing nucleoside triphosphate hydrolases"/>
    <property type="match status" value="1"/>
</dbReference>
<feature type="domain" description="Helicase C-terminal" evidence="10">
    <location>
        <begin position="537"/>
        <end position="735"/>
    </location>
</feature>
<evidence type="ECO:0000256" key="5">
    <source>
        <dbReference type="ARBA" id="ARBA00022806"/>
    </source>
</evidence>
<dbReference type="PROSITE" id="PS51194">
    <property type="entry name" value="HELICASE_CTER"/>
    <property type="match status" value="1"/>
</dbReference>
<feature type="domain" description="Helicase ATP-binding" evidence="9">
    <location>
        <begin position="299"/>
        <end position="455"/>
    </location>
</feature>
<dbReference type="FunFam" id="3.40.50.300:FF:000354">
    <property type="entry name" value="ATP-dependent RNA helicase SKI2"/>
    <property type="match status" value="1"/>
</dbReference>
<evidence type="ECO:0000256" key="2">
    <source>
        <dbReference type="ARBA" id="ARBA00022490"/>
    </source>
</evidence>
<evidence type="ECO:0000256" key="8">
    <source>
        <dbReference type="ARBA" id="ARBA00047984"/>
    </source>
</evidence>
<comment type="subcellular location">
    <subcellularLocation>
        <location evidence="1">Cytoplasm</location>
    </subcellularLocation>
</comment>
<dbReference type="InterPro" id="IPR050699">
    <property type="entry name" value="RNA-DNA_Helicase"/>
</dbReference>
<keyword evidence="2" id="KW-0963">Cytoplasm</keyword>
<dbReference type="GO" id="GO:0003723">
    <property type="term" value="F:RNA binding"/>
    <property type="evidence" value="ECO:0007669"/>
    <property type="project" value="UniProtKB-KW"/>
</dbReference>
<reference evidence="11" key="1">
    <citation type="submission" date="2017-11" db="EMBL/GenBank/DDBJ databases">
        <title>The sensing device of the deep-sea amphipod.</title>
        <authorList>
            <person name="Kobayashi H."/>
            <person name="Nagahama T."/>
            <person name="Arai W."/>
            <person name="Sasagawa Y."/>
            <person name="Umeda M."/>
            <person name="Hayashi T."/>
            <person name="Nikaido I."/>
            <person name="Watanabe H."/>
            <person name="Oguri K."/>
            <person name="Kitazato H."/>
            <person name="Fujioka K."/>
            <person name="Kido Y."/>
            <person name="Takami H."/>
        </authorList>
    </citation>
    <scope>NUCLEOTIDE SEQUENCE</scope>
    <source>
        <tissue evidence="11">Whole body</tissue>
    </source>
</reference>
<dbReference type="SMART" id="SM01142">
    <property type="entry name" value="DSHCT"/>
    <property type="match status" value="1"/>
</dbReference>
<evidence type="ECO:0000256" key="6">
    <source>
        <dbReference type="ARBA" id="ARBA00022840"/>
    </source>
</evidence>
<dbReference type="GO" id="GO:0070478">
    <property type="term" value="P:nuclear-transcribed mRNA catabolic process, 3'-5' exonucleolytic nonsense-mediated decay"/>
    <property type="evidence" value="ECO:0007669"/>
    <property type="project" value="TreeGrafter"/>
</dbReference>
<dbReference type="InterPro" id="IPR012961">
    <property type="entry name" value="Ski2/MTR4_C"/>
</dbReference>
<dbReference type="FunFam" id="1.10.3380.30:FF:000001">
    <property type="entry name" value="Ski2 ATP-dependent RNA helicase"/>
    <property type="match status" value="1"/>
</dbReference>
<accession>A0A6A7FXB5</accession>
<keyword evidence="5 11" id="KW-0347">Helicase</keyword>
<evidence type="ECO:0000256" key="3">
    <source>
        <dbReference type="ARBA" id="ARBA00022741"/>
    </source>
</evidence>
<evidence type="ECO:0000313" key="11">
    <source>
        <dbReference type="EMBL" id="LAC22954.1"/>
    </source>
</evidence>
<dbReference type="InterPro" id="IPR016438">
    <property type="entry name" value="SKI2-like"/>
</dbReference>
<dbReference type="InterPro" id="IPR011545">
    <property type="entry name" value="DEAD/DEAH_box_helicase_dom"/>
</dbReference>